<gene>
    <name evidence="9" type="ORF">M9405_01605</name>
</gene>
<proteinExistence type="inferred from homology"/>
<evidence type="ECO:0000256" key="5">
    <source>
        <dbReference type="ARBA" id="ARBA00022989"/>
    </source>
</evidence>
<evidence type="ECO:0000256" key="1">
    <source>
        <dbReference type="ARBA" id="ARBA00004162"/>
    </source>
</evidence>
<feature type="transmembrane region" description="Helical" evidence="8">
    <location>
        <begin position="12"/>
        <end position="33"/>
    </location>
</feature>
<comment type="subcellular location">
    <subcellularLocation>
        <location evidence="1">Cell membrane</location>
        <topology evidence="1">Single-pass membrane protein</topology>
    </subcellularLocation>
    <subcellularLocation>
        <location evidence="7">Cell membrane</location>
        <topology evidence="7">Single-pass type II membrane protein</topology>
    </subcellularLocation>
</comment>
<reference evidence="9" key="1">
    <citation type="submission" date="2022-05" db="EMBL/GenBank/DDBJ databases">
        <title>Impact of host demography and evolutionary history on endosymbiont molecular evolution: a test in carpenter ants (Genus Camponotus) and their Blochmannia endosymbionts.</title>
        <authorList>
            <person name="Manthey J.D."/>
            <person name="Giron J.C."/>
            <person name="Hruska J.P."/>
        </authorList>
    </citation>
    <scope>NUCLEOTIDE SEQUENCE</scope>
    <source>
        <strain evidence="9">C-006</strain>
    </source>
</reference>
<keyword evidence="10" id="KW-1185">Reference proteome</keyword>
<keyword evidence="6 8" id="KW-0472">Membrane</keyword>
<evidence type="ECO:0000256" key="4">
    <source>
        <dbReference type="ARBA" id="ARBA00022692"/>
    </source>
</evidence>
<evidence type="ECO:0000256" key="8">
    <source>
        <dbReference type="SAM" id="Phobius"/>
    </source>
</evidence>
<dbReference type="PANTHER" id="PTHR30558">
    <property type="entry name" value="EXBD MEMBRANE COMPONENT OF PMF-DRIVEN MACROMOLECULE IMPORT SYSTEM"/>
    <property type="match status" value="1"/>
</dbReference>
<keyword evidence="7" id="KW-0813">Transport</keyword>
<dbReference type="EMBL" id="CP097762">
    <property type="protein sequence ID" value="URJ25396.1"/>
    <property type="molecule type" value="Genomic_DNA"/>
</dbReference>
<keyword evidence="3" id="KW-1003">Cell membrane</keyword>
<evidence type="ECO:0000256" key="7">
    <source>
        <dbReference type="RuleBase" id="RU003879"/>
    </source>
</evidence>
<keyword evidence="7" id="KW-0653">Protein transport</keyword>
<keyword evidence="4 7" id="KW-0812">Transmembrane</keyword>
<keyword evidence="5 8" id="KW-1133">Transmembrane helix</keyword>
<protein>
    <submittedName>
        <fullName evidence="9">Biopolymer transporter ExbD</fullName>
    </submittedName>
</protein>
<comment type="similarity">
    <text evidence="2 7">Belongs to the ExbD/TolR family.</text>
</comment>
<sequence length="143" mass="16080">MRKQNIRNKIKSEINIVPLLDILLVLLIIFMTIPIKLIQKFEVNLPNSDITKNFIKNEKITITIEILNKGLYNLVLDNTKIGPMPLTQLSSEINSQIHSNKTANTLCLIAASRTTTYNEIVVILNLLQINGIHSVGILTNPSH</sequence>
<dbReference type="InterPro" id="IPR003400">
    <property type="entry name" value="ExbD"/>
</dbReference>
<dbReference type="RefSeq" id="WP_250223527.1">
    <property type="nucleotide sequence ID" value="NZ_CP097762.1"/>
</dbReference>
<organism evidence="9 10">
    <name type="scientific">Candidatus Blochmannia ocreatus</name>
    <name type="common">nom. nud.</name>
    <dbReference type="NCBI Taxonomy" id="251538"/>
    <lineage>
        <taxon>Bacteria</taxon>
        <taxon>Pseudomonadati</taxon>
        <taxon>Pseudomonadota</taxon>
        <taxon>Gammaproteobacteria</taxon>
        <taxon>Enterobacterales</taxon>
        <taxon>Enterobacteriaceae</taxon>
        <taxon>ant endosymbionts</taxon>
        <taxon>Candidatus Blochmanniella</taxon>
    </lineage>
</organism>
<dbReference type="Gene3D" id="3.30.420.270">
    <property type="match status" value="1"/>
</dbReference>
<evidence type="ECO:0000256" key="6">
    <source>
        <dbReference type="ARBA" id="ARBA00023136"/>
    </source>
</evidence>
<evidence type="ECO:0000256" key="2">
    <source>
        <dbReference type="ARBA" id="ARBA00005811"/>
    </source>
</evidence>
<evidence type="ECO:0000256" key="3">
    <source>
        <dbReference type="ARBA" id="ARBA00022475"/>
    </source>
</evidence>
<evidence type="ECO:0000313" key="9">
    <source>
        <dbReference type="EMBL" id="URJ25396.1"/>
    </source>
</evidence>
<evidence type="ECO:0000313" key="10">
    <source>
        <dbReference type="Proteomes" id="UP001056834"/>
    </source>
</evidence>
<name>A0ABY4SX73_9ENTR</name>
<dbReference type="PANTHER" id="PTHR30558:SF7">
    <property type="entry name" value="TOL-PAL SYSTEM PROTEIN TOLR"/>
    <property type="match status" value="1"/>
</dbReference>
<dbReference type="Proteomes" id="UP001056834">
    <property type="component" value="Chromosome"/>
</dbReference>
<dbReference type="Pfam" id="PF02472">
    <property type="entry name" value="ExbD"/>
    <property type="match status" value="1"/>
</dbReference>
<accession>A0ABY4SX73</accession>